<dbReference type="PANTHER" id="PTHR33823:SF4">
    <property type="entry name" value="GENERAL STRESS PROTEIN 16O"/>
    <property type="match status" value="1"/>
</dbReference>
<comment type="caution">
    <text evidence="1">Lacks conserved residue(s) required for the propagation of feature annotation.</text>
</comment>
<name>A0ABW1T0A0_9ACTN</name>
<dbReference type="RefSeq" id="WP_386765017.1">
    <property type="nucleotide sequence ID" value="NZ_JBHSTI010000008.1"/>
</dbReference>
<evidence type="ECO:0000256" key="1">
    <source>
        <dbReference type="PROSITE-ProRule" id="PRU00510"/>
    </source>
</evidence>
<gene>
    <name evidence="2" type="ORF">ACFQGU_06825</name>
</gene>
<dbReference type="EMBL" id="JBHSTI010000008">
    <property type="protein sequence ID" value="MFC6237585.1"/>
    <property type="molecule type" value="Genomic_DNA"/>
</dbReference>
<protein>
    <submittedName>
        <fullName evidence="2">TraR/DksA family transcriptional regulator</fullName>
    </submittedName>
</protein>
<evidence type="ECO:0000313" key="2">
    <source>
        <dbReference type="EMBL" id="MFC6237585.1"/>
    </source>
</evidence>
<dbReference type="PROSITE" id="PS51128">
    <property type="entry name" value="ZF_DKSA_2"/>
    <property type="match status" value="1"/>
</dbReference>
<organism evidence="2 3">
    <name type="scientific">Longivirga aurantiaca</name>
    <dbReference type="NCBI Taxonomy" id="1837743"/>
    <lineage>
        <taxon>Bacteria</taxon>
        <taxon>Bacillati</taxon>
        <taxon>Actinomycetota</taxon>
        <taxon>Actinomycetes</taxon>
        <taxon>Sporichthyales</taxon>
        <taxon>Sporichthyaceae</taxon>
        <taxon>Longivirga</taxon>
    </lineage>
</organism>
<sequence length="113" mass="12573">MHIPVADRPLSVRDLRAVRQRLVSMHAHLDEQMDRATTALDLLRTTADVADPEVQPPLMSALRLLDVAEREASDVIHALTRLADGRYGRCDVCGVQIPVEVLLDRPLARTCGR</sequence>
<evidence type="ECO:0000313" key="3">
    <source>
        <dbReference type="Proteomes" id="UP001596138"/>
    </source>
</evidence>
<dbReference type="PANTHER" id="PTHR33823">
    <property type="entry name" value="RNA POLYMERASE-BINDING TRANSCRIPTION FACTOR DKSA-RELATED"/>
    <property type="match status" value="1"/>
</dbReference>
<dbReference type="Proteomes" id="UP001596138">
    <property type="component" value="Unassembled WGS sequence"/>
</dbReference>
<keyword evidence="3" id="KW-1185">Reference proteome</keyword>
<reference evidence="3" key="1">
    <citation type="journal article" date="2019" name="Int. J. Syst. Evol. Microbiol.">
        <title>The Global Catalogue of Microorganisms (GCM) 10K type strain sequencing project: providing services to taxonomists for standard genome sequencing and annotation.</title>
        <authorList>
            <consortium name="The Broad Institute Genomics Platform"/>
            <consortium name="The Broad Institute Genome Sequencing Center for Infectious Disease"/>
            <person name="Wu L."/>
            <person name="Ma J."/>
        </authorList>
    </citation>
    <scope>NUCLEOTIDE SEQUENCE [LARGE SCALE GENOMIC DNA]</scope>
    <source>
        <strain evidence="3">CGMCC 4.7317</strain>
    </source>
</reference>
<comment type="caution">
    <text evidence="2">The sequence shown here is derived from an EMBL/GenBank/DDBJ whole genome shotgun (WGS) entry which is preliminary data.</text>
</comment>
<accession>A0ABW1T0A0</accession>
<dbReference type="Gene3D" id="1.20.120.910">
    <property type="entry name" value="DksA, coiled-coil domain"/>
    <property type="match status" value="1"/>
</dbReference>
<proteinExistence type="predicted"/>